<dbReference type="InterPro" id="IPR009072">
    <property type="entry name" value="Histone-fold"/>
</dbReference>
<proteinExistence type="inferred from homology"/>
<evidence type="ECO:0000313" key="8">
    <source>
        <dbReference type="EMBL" id="CAL5220752.1"/>
    </source>
</evidence>
<evidence type="ECO:0000313" key="9">
    <source>
        <dbReference type="Proteomes" id="UP001497392"/>
    </source>
</evidence>
<accession>A0ABP1FTD9</accession>
<keyword evidence="5" id="KW-0539">Nucleus</keyword>
<dbReference type="PANTHER" id="PTHR10221:SF9">
    <property type="entry name" value="TRANSCRIPTION INITIATION FACTOR TFIID SUBUNIT 6"/>
    <property type="match status" value="1"/>
</dbReference>
<gene>
    <name evidence="8" type="primary">g2814</name>
    <name evidence="8" type="ORF">VP750_LOCUS2411</name>
</gene>
<feature type="region of interest" description="Disordered" evidence="6">
    <location>
        <begin position="136"/>
        <end position="176"/>
    </location>
</feature>
<evidence type="ECO:0000259" key="7">
    <source>
        <dbReference type="SMART" id="SM00803"/>
    </source>
</evidence>
<dbReference type="Pfam" id="PF07571">
    <property type="entry name" value="TAF6_C"/>
    <property type="match status" value="1"/>
</dbReference>
<dbReference type="Gene3D" id="1.10.20.10">
    <property type="entry name" value="Histone, subunit A"/>
    <property type="match status" value="1"/>
</dbReference>
<evidence type="ECO:0000256" key="4">
    <source>
        <dbReference type="ARBA" id="ARBA00023163"/>
    </source>
</evidence>
<dbReference type="InterPro" id="IPR046344">
    <property type="entry name" value="TAF6_C_sf"/>
</dbReference>
<sequence length="560" mass="60063">MGSVTSPFVQAVADSLQFDSLSKDAAEGLAPHLEVRLREIIQDALKFMRRSKRHTLSPDDINSALIAKNKEPVYGYGGRTIATFAIPEGMKDCFYIPDPYVDLKDELERKLTKCPVEAGTFPHWLIINGKQPAIPENAVISRRQPPPKRRKIAADQKPGTGKEDTAGAAEAEQAQQQAHQQQSALIGVAKHVLSEELLLYLDRARALVAGESLAAPGEADSALKSKRMELGLLASLANDPGLNPLVPYMSKMLAEQVKRSLKSVKRLSLLLKVIRSLLQNEHVALDNYLQQVIPVLLTCVVAKELGSAAEDDHWSVRDLAATTTGLLLAKFGEAYPELLSRVSSQLLRGLLDPSKPLTTHYGAIKCLTALGARAAGLLLVPHIPAYCAALDSVLEDSQPGSVRRSEAEHVHAALLQAFAVAWQGSAVAKEYRMHLSKRSSQGKARLQGPRLALPQKQTSAVVDAKVRDKQTAPLAETPDDMLDPGEDAVTQPAAVVDVSDDANQTDGSLAATSNDRTESAQPVNVEGTLVSAEALSAAYRALGHAALSVVPGNPGDDPVL</sequence>
<reference evidence="8 9" key="1">
    <citation type="submission" date="2024-06" db="EMBL/GenBank/DDBJ databases">
        <authorList>
            <person name="Kraege A."/>
            <person name="Thomma B."/>
        </authorList>
    </citation>
    <scope>NUCLEOTIDE SEQUENCE [LARGE SCALE GENOMIC DNA]</scope>
</reference>
<evidence type="ECO:0000256" key="5">
    <source>
        <dbReference type="ARBA" id="ARBA00023242"/>
    </source>
</evidence>
<protein>
    <submittedName>
        <fullName evidence="8">G2814 protein</fullName>
    </submittedName>
</protein>
<keyword evidence="4" id="KW-0804">Transcription</keyword>
<evidence type="ECO:0000256" key="1">
    <source>
        <dbReference type="ARBA" id="ARBA00004123"/>
    </source>
</evidence>
<feature type="domain" description="TATA box binding protein associated factor (TAF) histone-like fold" evidence="7">
    <location>
        <begin position="4"/>
        <end position="65"/>
    </location>
</feature>
<keyword evidence="3" id="KW-0805">Transcription regulation</keyword>
<dbReference type="CDD" id="cd08050">
    <property type="entry name" value="TAF6C"/>
    <property type="match status" value="1"/>
</dbReference>
<feature type="region of interest" description="Disordered" evidence="6">
    <location>
        <begin position="466"/>
        <end position="523"/>
    </location>
</feature>
<dbReference type="EMBL" id="CAXHTA020000004">
    <property type="protein sequence ID" value="CAL5220752.1"/>
    <property type="molecule type" value="Genomic_DNA"/>
</dbReference>
<dbReference type="Pfam" id="PF02969">
    <property type="entry name" value="TAF"/>
    <property type="match status" value="1"/>
</dbReference>
<dbReference type="Proteomes" id="UP001497392">
    <property type="component" value="Unassembled WGS sequence"/>
</dbReference>
<comment type="caution">
    <text evidence="8">The sequence shown here is derived from an EMBL/GenBank/DDBJ whole genome shotgun (WGS) entry which is preliminary data.</text>
</comment>
<dbReference type="CDD" id="cd22931">
    <property type="entry name" value="HFD_TAF6"/>
    <property type="match status" value="1"/>
</dbReference>
<comment type="subcellular location">
    <subcellularLocation>
        <location evidence="1">Nucleus</location>
    </subcellularLocation>
</comment>
<dbReference type="InterPro" id="IPR004823">
    <property type="entry name" value="TAF_TATA-bd_Histone-like_dom"/>
</dbReference>
<evidence type="ECO:0000256" key="3">
    <source>
        <dbReference type="ARBA" id="ARBA00023015"/>
    </source>
</evidence>
<dbReference type="InterPro" id="IPR037796">
    <property type="entry name" value="TAF6"/>
</dbReference>
<name>A0ABP1FTD9_9CHLO</name>
<comment type="similarity">
    <text evidence="2">Belongs to the TAF6 family.</text>
</comment>
<dbReference type="SMART" id="SM00803">
    <property type="entry name" value="TAF"/>
    <property type="match status" value="1"/>
</dbReference>
<evidence type="ECO:0000256" key="6">
    <source>
        <dbReference type="SAM" id="MobiDB-lite"/>
    </source>
</evidence>
<feature type="compositionally biased region" description="Low complexity" evidence="6">
    <location>
        <begin position="166"/>
        <end position="176"/>
    </location>
</feature>
<feature type="compositionally biased region" description="Polar residues" evidence="6">
    <location>
        <begin position="501"/>
        <end position="522"/>
    </location>
</feature>
<dbReference type="InterPro" id="IPR016024">
    <property type="entry name" value="ARM-type_fold"/>
</dbReference>
<dbReference type="InterPro" id="IPR011442">
    <property type="entry name" value="TAF6_C"/>
</dbReference>
<organism evidence="8 9">
    <name type="scientific">Coccomyxa viridis</name>
    <dbReference type="NCBI Taxonomy" id="1274662"/>
    <lineage>
        <taxon>Eukaryota</taxon>
        <taxon>Viridiplantae</taxon>
        <taxon>Chlorophyta</taxon>
        <taxon>core chlorophytes</taxon>
        <taxon>Trebouxiophyceae</taxon>
        <taxon>Trebouxiophyceae incertae sedis</taxon>
        <taxon>Coccomyxaceae</taxon>
        <taxon>Coccomyxa</taxon>
    </lineage>
</organism>
<evidence type="ECO:0000256" key="2">
    <source>
        <dbReference type="ARBA" id="ARBA00007688"/>
    </source>
</evidence>
<dbReference type="Gene3D" id="1.25.40.770">
    <property type="entry name" value="TAF6, C-terminal HEAT repeat domain"/>
    <property type="match status" value="1"/>
</dbReference>
<dbReference type="SUPFAM" id="SSF47113">
    <property type="entry name" value="Histone-fold"/>
    <property type="match status" value="1"/>
</dbReference>
<dbReference type="PANTHER" id="PTHR10221">
    <property type="entry name" value="TRANSCRIPTION INITIATION FACTOR TFIID SUBUNIT 6"/>
    <property type="match status" value="1"/>
</dbReference>
<keyword evidence="9" id="KW-1185">Reference proteome</keyword>
<dbReference type="SUPFAM" id="SSF48371">
    <property type="entry name" value="ARM repeat"/>
    <property type="match status" value="1"/>
</dbReference>
<feature type="compositionally biased region" description="Acidic residues" evidence="6">
    <location>
        <begin position="477"/>
        <end position="486"/>
    </location>
</feature>